<keyword evidence="2 5" id="KW-0067">ATP-binding</keyword>
<sequence>MSVVEFEDVFVKYETYTGGVLALRGVTFSLNDREVLLIMGPSGSGKTTILKAILGLVQPIHGSVKVFGIEPKNEKQALKVRRRIGYLTQEGTMIKELTVWENILFYARGRGRKLNESLVRELAEELNIKTILDKHPDQLSGGELKRAELLMVLSDNPDLLLLDEPTSMLDAENSEVVINILSQLKDNTPMIITSHDPRLQKITNKTLEIIGGELKRARGGTASSSRGERVPVRRDESLHRPG</sequence>
<dbReference type="PROSITE" id="PS00211">
    <property type="entry name" value="ABC_TRANSPORTER_1"/>
    <property type="match status" value="1"/>
</dbReference>
<reference evidence="5 6" key="1">
    <citation type="submission" date="2014-01" db="EMBL/GenBank/DDBJ databases">
        <title>Genome sequencing of Thermococcus guaymasensis.</title>
        <authorList>
            <person name="Zhang X."/>
            <person name="Alvare G."/>
            <person name="Fristensky B."/>
            <person name="Chen L."/>
            <person name="Suen T."/>
            <person name="Chen Q."/>
            <person name="Ma K."/>
        </authorList>
    </citation>
    <scope>NUCLEOTIDE SEQUENCE [LARGE SCALE GENOMIC DNA]</scope>
    <source>
        <strain evidence="5 6">DSM 11113</strain>
    </source>
</reference>
<dbReference type="InterPro" id="IPR015854">
    <property type="entry name" value="ABC_transpr_LolD-like"/>
</dbReference>
<evidence type="ECO:0000256" key="3">
    <source>
        <dbReference type="SAM" id="MobiDB-lite"/>
    </source>
</evidence>
<accession>A0A0X1KM89</accession>
<dbReference type="OrthoDB" id="31298at2157"/>
<dbReference type="PROSITE" id="PS50893">
    <property type="entry name" value="ABC_TRANSPORTER_2"/>
    <property type="match status" value="1"/>
</dbReference>
<dbReference type="GO" id="GO:0005886">
    <property type="term" value="C:plasma membrane"/>
    <property type="evidence" value="ECO:0007669"/>
    <property type="project" value="TreeGrafter"/>
</dbReference>
<dbReference type="AlphaFoldDB" id="A0A0X1KM89"/>
<dbReference type="PANTHER" id="PTHR24220">
    <property type="entry name" value="IMPORT ATP-BINDING PROTEIN"/>
    <property type="match status" value="1"/>
</dbReference>
<gene>
    <name evidence="5" type="ORF">X802_09705</name>
</gene>
<name>A0A0X1KM89_9EURY</name>
<dbReference type="InterPro" id="IPR017871">
    <property type="entry name" value="ABC_transporter-like_CS"/>
</dbReference>
<dbReference type="GO" id="GO:0022857">
    <property type="term" value="F:transmembrane transporter activity"/>
    <property type="evidence" value="ECO:0007669"/>
    <property type="project" value="TreeGrafter"/>
</dbReference>
<dbReference type="SMART" id="SM00382">
    <property type="entry name" value="AAA"/>
    <property type="match status" value="1"/>
</dbReference>
<keyword evidence="6" id="KW-1185">Reference proteome</keyword>
<organism evidence="5 6">
    <name type="scientific">Thermococcus guaymasensis DSM 11113</name>
    <dbReference type="NCBI Taxonomy" id="1432656"/>
    <lineage>
        <taxon>Archaea</taxon>
        <taxon>Methanobacteriati</taxon>
        <taxon>Methanobacteriota</taxon>
        <taxon>Thermococci</taxon>
        <taxon>Thermococcales</taxon>
        <taxon>Thermococcaceae</taxon>
        <taxon>Thermococcus</taxon>
    </lineage>
</organism>
<dbReference type="GO" id="GO:0005524">
    <property type="term" value="F:ATP binding"/>
    <property type="evidence" value="ECO:0007669"/>
    <property type="project" value="UniProtKB-KW"/>
</dbReference>
<dbReference type="GO" id="GO:0016887">
    <property type="term" value="F:ATP hydrolysis activity"/>
    <property type="evidence" value="ECO:0007669"/>
    <property type="project" value="InterPro"/>
</dbReference>
<feature type="compositionally biased region" description="Basic and acidic residues" evidence="3">
    <location>
        <begin position="226"/>
        <end position="242"/>
    </location>
</feature>
<dbReference type="Proteomes" id="UP000062043">
    <property type="component" value="Chromosome"/>
</dbReference>
<dbReference type="InterPro" id="IPR003593">
    <property type="entry name" value="AAA+_ATPase"/>
</dbReference>
<evidence type="ECO:0000259" key="4">
    <source>
        <dbReference type="PROSITE" id="PS50893"/>
    </source>
</evidence>
<dbReference type="KEGG" id="tgy:X802_09705"/>
<feature type="region of interest" description="Disordered" evidence="3">
    <location>
        <begin position="214"/>
        <end position="242"/>
    </location>
</feature>
<feature type="domain" description="ABC transporter" evidence="4">
    <location>
        <begin position="4"/>
        <end position="236"/>
    </location>
</feature>
<dbReference type="Gene3D" id="3.40.50.300">
    <property type="entry name" value="P-loop containing nucleotide triphosphate hydrolases"/>
    <property type="match status" value="1"/>
</dbReference>
<evidence type="ECO:0000313" key="6">
    <source>
        <dbReference type="Proteomes" id="UP000062043"/>
    </source>
</evidence>
<keyword evidence="1" id="KW-0547">Nucleotide-binding</keyword>
<dbReference type="GeneID" id="27135924"/>
<dbReference type="Pfam" id="PF00005">
    <property type="entry name" value="ABC_tran"/>
    <property type="match status" value="1"/>
</dbReference>
<evidence type="ECO:0000256" key="1">
    <source>
        <dbReference type="ARBA" id="ARBA00022741"/>
    </source>
</evidence>
<dbReference type="RefSeq" id="WP_062373374.1">
    <property type="nucleotide sequence ID" value="NZ_CP007140.1"/>
</dbReference>
<proteinExistence type="predicted"/>
<dbReference type="InterPro" id="IPR027417">
    <property type="entry name" value="P-loop_NTPase"/>
</dbReference>
<dbReference type="STRING" id="1432656.X802_09705"/>
<dbReference type="EMBL" id="CP007140">
    <property type="protein sequence ID" value="AJC72391.1"/>
    <property type="molecule type" value="Genomic_DNA"/>
</dbReference>
<dbReference type="InterPro" id="IPR003439">
    <property type="entry name" value="ABC_transporter-like_ATP-bd"/>
</dbReference>
<evidence type="ECO:0000256" key="2">
    <source>
        <dbReference type="ARBA" id="ARBA00022840"/>
    </source>
</evidence>
<evidence type="ECO:0000313" key="5">
    <source>
        <dbReference type="EMBL" id="AJC72391.1"/>
    </source>
</evidence>
<protein>
    <submittedName>
        <fullName evidence="5">Molybdate ABC transporter ATP-binding protein</fullName>
    </submittedName>
</protein>
<dbReference type="SUPFAM" id="SSF52540">
    <property type="entry name" value="P-loop containing nucleoside triphosphate hydrolases"/>
    <property type="match status" value="1"/>
</dbReference>
<dbReference type="PATRIC" id="fig|1432656.3.peg.1894"/>